<evidence type="ECO:0000313" key="1">
    <source>
        <dbReference type="EMBL" id="KAG2298738.1"/>
    </source>
</evidence>
<dbReference type="GO" id="GO:0006351">
    <property type="term" value="P:DNA-templated transcription"/>
    <property type="evidence" value="ECO:0007669"/>
    <property type="project" value="InterPro"/>
</dbReference>
<organism evidence="1 2">
    <name type="scientific">Brassica carinata</name>
    <name type="common">Ethiopian mustard</name>
    <name type="synonym">Abyssinian cabbage</name>
    <dbReference type="NCBI Taxonomy" id="52824"/>
    <lineage>
        <taxon>Eukaryota</taxon>
        <taxon>Viridiplantae</taxon>
        <taxon>Streptophyta</taxon>
        <taxon>Embryophyta</taxon>
        <taxon>Tracheophyta</taxon>
        <taxon>Spermatophyta</taxon>
        <taxon>Magnoliopsida</taxon>
        <taxon>eudicotyledons</taxon>
        <taxon>Gunneridae</taxon>
        <taxon>Pentapetalae</taxon>
        <taxon>rosids</taxon>
        <taxon>malvids</taxon>
        <taxon>Brassicales</taxon>
        <taxon>Brassicaceae</taxon>
        <taxon>Brassiceae</taxon>
        <taxon>Brassica</taxon>
    </lineage>
</organism>
<accession>A0A8X7S2S8</accession>
<dbReference type="Proteomes" id="UP000886595">
    <property type="component" value="Unassembled WGS sequence"/>
</dbReference>
<evidence type="ECO:0000313" key="2">
    <source>
        <dbReference type="Proteomes" id="UP000886595"/>
    </source>
</evidence>
<proteinExistence type="predicted"/>
<dbReference type="InterPro" id="IPR022709">
    <property type="entry name" value="SCAI"/>
</dbReference>
<dbReference type="EMBL" id="JAAMPC010000008">
    <property type="protein sequence ID" value="KAG2298738.1"/>
    <property type="molecule type" value="Genomic_DNA"/>
</dbReference>
<dbReference type="AlphaFoldDB" id="A0A8X7S2S8"/>
<gene>
    <name evidence="1" type="ORF">Bca52824_035210</name>
</gene>
<protein>
    <submittedName>
        <fullName evidence="1">Uncharacterized protein</fullName>
    </submittedName>
</protein>
<dbReference type="GO" id="GO:0003714">
    <property type="term" value="F:transcription corepressor activity"/>
    <property type="evidence" value="ECO:0007669"/>
    <property type="project" value="InterPro"/>
</dbReference>
<reference evidence="1 2" key="1">
    <citation type="submission" date="2020-02" db="EMBL/GenBank/DDBJ databases">
        <authorList>
            <person name="Ma Q."/>
            <person name="Huang Y."/>
            <person name="Song X."/>
            <person name="Pei D."/>
        </authorList>
    </citation>
    <scope>NUCLEOTIDE SEQUENCE [LARGE SCALE GENOMIC DNA]</scope>
    <source>
        <strain evidence="1">Sxm20200214</strain>
        <tissue evidence="1">Leaf</tissue>
    </source>
</reference>
<dbReference type="OrthoDB" id="525027at2759"/>
<sequence>MLVALIVDQREIVLHLAEKLRALVDDIKSNFRETNIKEWRLVLQEITRIDYSIMHYVYFHQQIFYGAALCASCDIEVHQSEDAKLILSSLTVYSVLLLEMVLRIDCLLSYPVG</sequence>
<dbReference type="Pfam" id="PF12070">
    <property type="entry name" value="SCAI"/>
    <property type="match status" value="1"/>
</dbReference>
<keyword evidence="2" id="KW-1185">Reference proteome</keyword>
<name>A0A8X7S2S8_BRACI</name>
<comment type="caution">
    <text evidence="1">The sequence shown here is derived from an EMBL/GenBank/DDBJ whole genome shotgun (WGS) entry which is preliminary data.</text>
</comment>